<sequence>MASGDIVMKKKRVVWNEAAETDLIQLWKEKMPKLQSTRKNSHIYEEMSREMNTFGHNYTATEIKIKMHNFTNKYKQEKRKVGAFGGSSSVWKHFAAVHQAIGGYKSFCSDELVEDSIMVDTDEIGSFPVEVKNEAESSLSSLGEPPSPTESPDPFASSNPFAPRSPAASSSDPSNLPSSRDAKYETNACLISSALGLTFPGMSGSFSGNCRVWFSICCAAIHLTLISSFSSFKKLCNTQHALMTAFVLAMWLSKPLPTRLNLAFK</sequence>
<proteinExistence type="predicted"/>
<gene>
    <name evidence="3" type="primary">MSD1</name>
</gene>
<name>A0A034VTX9_BACDO</name>
<dbReference type="PANTHER" id="PTHR22666">
    <property type="entry name" value="MYB_SANT-LIKE DNA-BINDING DOMAIN-CONTAINING PROTEIN 1"/>
    <property type="match status" value="1"/>
</dbReference>
<keyword evidence="3" id="KW-0238">DNA-binding</keyword>
<feature type="region of interest" description="Disordered" evidence="1">
    <location>
        <begin position="135"/>
        <end position="180"/>
    </location>
</feature>
<dbReference type="InterPro" id="IPR026095">
    <property type="entry name" value="Myb/SANT-like_DNA-bd_dom_prot"/>
</dbReference>
<evidence type="ECO:0000313" key="3">
    <source>
        <dbReference type="EMBL" id="JAC45275.1"/>
    </source>
</evidence>
<organism evidence="3">
    <name type="scientific">Bactrocera dorsalis</name>
    <name type="common">Oriental fruit fly</name>
    <name type="synonym">Dacus dorsalis</name>
    <dbReference type="NCBI Taxonomy" id="27457"/>
    <lineage>
        <taxon>Eukaryota</taxon>
        <taxon>Metazoa</taxon>
        <taxon>Ecdysozoa</taxon>
        <taxon>Arthropoda</taxon>
        <taxon>Hexapoda</taxon>
        <taxon>Insecta</taxon>
        <taxon>Pterygota</taxon>
        <taxon>Neoptera</taxon>
        <taxon>Endopterygota</taxon>
        <taxon>Diptera</taxon>
        <taxon>Brachycera</taxon>
        <taxon>Muscomorpha</taxon>
        <taxon>Tephritoidea</taxon>
        <taxon>Tephritidae</taxon>
        <taxon>Bactrocera</taxon>
        <taxon>Bactrocera</taxon>
    </lineage>
</organism>
<dbReference type="PANTHER" id="PTHR22666:SF3">
    <property type="entry name" value="MYB_SANT-LIKE DNA-BINDING DOMAIN-CONTAINING PROTEIN 1"/>
    <property type="match status" value="1"/>
</dbReference>
<feature type="domain" description="Myb/SANT-like DNA-binding" evidence="2">
    <location>
        <begin position="13"/>
        <end position="99"/>
    </location>
</feature>
<dbReference type="Gene3D" id="1.10.10.60">
    <property type="entry name" value="Homeodomain-like"/>
    <property type="match status" value="1"/>
</dbReference>
<protein>
    <submittedName>
        <fullName evidence="3">Myb/SANT-like DNA-binding domain-containing protein 1</fullName>
    </submittedName>
</protein>
<reference evidence="3" key="1">
    <citation type="journal article" date="2014" name="BMC Genomics">
        <title>Characterizing the developmental transcriptome of the oriental fruit fly, Bactrocera dorsalis (Diptera: Tephritidae) through comparative genomic analysis with Drosophila melanogaster utilizing modENCODE datasets.</title>
        <authorList>
            <person name="Geib S.M."/>
            <person name="Calla B."/>
            <person name="Hall B."/>
            <person name="Hou S."/>
            <person name="Manoukis N.C."/>
        </authorList>
    </citation>
    <scope>NUCLEOTIDE SEQUENCE</scope>
    <source>
        <strain evidence="3">Punador</strain>
    </source>
</reference>
<dbReference type="Pfam" id="PF13837">
    <property type="entry name" value="Myb_DNA-bind_4"/>
    <property type="match status" value="1"/>
</dbReference>
<accession>A0A034VTX9</accession>
<dbReference type="GO" id="GO:0045893">
    <property type="term" value="P:positive regulation of DNA-templated transcription"/>
    <property type="evidence" value="ECO:0007669"/>
    <property type="project" value="TreeGrafter"/>
</dbReference>
<evidence type="ECO:0000256" key="1">
    <source>
        <dbReference type="SAM" id="MobiDB-lite"/>
    </source>
</evidence>
<dbReference type="GO" id="GO:0016604">
    <property type="term" value="C:nuclear body"/>
    <property type="evidence" value="ECO:0007669"/>
    <property type="project" value="TreeGrafter"/>
</dbReference>
<dbReference type="InterPro" id="IPR044822">
    <property type="entry name" value="Myb_DNA-bind_4"/>
</dbReference>
<evidence type="ECO:0000259" key="2">
    <source>
        <dbReference type="Pfam" id="PF13837"/>
    </source>
</evidence>
<dbReference type="GO" id="GO:0003677">
    <property type="term" value="F:DNA binding"/>
    <property type="evidence" value="ECO:0007669"/>
    <property type="project" value="UniProtKB-KW"/>
</dbReference>
<dbReference type="AlphaFoldDB" id="A0A034VTX9"/>
<dbReference type="OrthoDB" id="691673at2759"/>
<feature type="compositionally biased region" description="Low complexity" evidence="1">
    <location>
        <begin position="152"/>
        <end position="179"/>
    </location>
</feature>
<dbReference type="EMBL" id="GAKP01013677">
    <property type="protein sequence ID" value="JAC45275.1"/>
    <property type="molecule type" value="Transcribed_RNA"/>
</dbReference>